<evidence type="ECO:0000256" key="1">
    <source>
        <dbReference type="ARBA" id="ARBA00022741"/>
    </source>
</evidence>
<feature type="compositionally biased region" description="Acidic residues" evidence="5">
    <location>
        <begin position="592"/>
        <end position="603"/>
    </location>
</feature>
<name>A8N2P2_COPC7</name>
<evidence type="ECO:0000256" key="3">
    <source>
        <dbReference type="ARBA" id="ARBA00037770"/>
    </source>
</evidence>
<evidence type="ECO:0000256" key="2">
    <source>
        <dbReference type="ARBA" id="ARBA00023134"/>
    </source>
</evidence>
<dbReference type="EMBL" id="AACS02000001">
    <property type="protein sequence ID" value="EAU92811.2"/>
    <property type="molecule type" value="Genomic_DNA"/>
</dbReference>
<evidence type="ECO:0000259" key="6">
    <source>
        <dbReference type="Pfam" id="PF01926"/>
    </source>
</evidence>
<dbReference type="VEuPathDB" id="FungiDB:CC1G_01856"/>
<dbReference type="OrthoDB" id="61815at2759"/>
<sequence>MPPRRKPISTKQKKAEQQLRRAIKRGDVPAPEPTKKPPRKRKGRVGPTGSRIGAQETPNANIESARRLQSAFVKVSTAFLEETKVLASNLSLTRPVPASKAIFDDANNEGVDTPPLTCPKRPKWRFDMTKDEVEHNEEGLFKKWIAEHDSRVEQWRLQLEEQRKATGADHPSMPPSITHFERNLEVWRQLWRVTEISELLLVLLDSRCPTLHYPPALSTYLEKKRVVLVLTKVDISGLERVEAWKSYLHQKHPGHPIVEVESYVEKEATAVHQGKKQYEPHIPTVFRERLIAAIRQVHGELLTPPERVQSDPEKLKNWVPPVKSNIDWTALFEARGEQTGLHVGSSQADAQRPGLDEDNSDDGSQSTDVHPRQEPDFLTIGLIGQPNVGKSSLLNALFGARKVRASKTPGKTKHFQTMFWTSDVRLVDCPGLVMPNYTPMEMQVLSGILPISRVSAIPACIHYAAQLLPLERVLRLEHPSLSEPAAEDKRTWREGMRPSADKPEKKRWTAMEILTAYANAKGWVTAKAGRPDVHRAGNASRCSNQVLPVDIGSQNMTVLRALAEGRIHWAFWPPGSKLPEDDLGIWIPHDVEESEAESDDQEDDNRAAASDAESEAESAEDEGETDEEEDAGESGAPGLNVGIGRFGALSIVDDDESEGSED</sequence>
<evidence type="ECO:0000256" key="4">
    <source>
        <dbReference type="ARBA" id="ARBA00039902"/>
    </source>
</evidence>
<organism evidence="7 8">
    <name type="scientific">Coprinopsis cinerea (strain Okayama-7 / 130 / ATCC MYA-4618 / FGSC 9003)</name>
    <name type="common">Inky cap fungus</name>
    <name type="synonym">Hormographiella aspergillata</name>
    <dbReference type="NCBI Taxonomy" id="240176"/>
    <lineage>
        <taxon>Eukaryota</taxon>
        <taxon>Fungi</taxon>
        <taxon>Dikarya</taxon>
        <taxon>Basidiomycota</taxon>
        <taxon>Agaricomycotina</taxon>
        <taxon>Agaricomycetes</taxon>
        <taxon>Agaricomycetidae</taxon>
        <taxon>Agaricales</taxon>
        <taxon>Agaricineae</taxon>
        <taxon>Psathyrellaceae</taxon>
        <taxon>Coprinopsis</taxon>
    </lineage>
</organism>
<gene>
    <name evidence="7" type="ORF">CC1G_01856</name>
</gene>
<feature type="compositionally biased region" description="Basic residues" evidence="5">
    <location>
        <begin position="1"/>
        <end position="12"/>
    </location>
</feature>
<accession>A8N2P2</accession>
<dbReference type="STRING" id="240176.A8N2P2"/>
<dbReference type="PANTHER" id="PTHR45709">
    <property type="entry name" value="LARGE SUBUNIT GTPASE 1 HOMOLOG-RELATED"/>
    <property type="match status" value="1"/>
</dbReference>
<dbReference type="Pfam" id="PF01926">
    <property type="entry name" value="MMR_HSR1"/>
    <property type="match status" value="1"/>
</dbReference>
<feature type="region of interest" description="Disordered" evidence="5">
    <location>
        <begin position="484"/>
        <end position="505"/>
    </location>
</feature>
<dbReference type="KEGG" id="cci:CC1G_01856"/>
<reference evidence="7 8" key="1">
    <citation type="journal article" date="2010" name="Proc. Natl. Acad. Sci. U.S.A.">
        <title>Insights into evolution of multicellular fungi from the assembled chromosomes of the mushroom Coprinopsis cinerea (Coprinus cinereus).</title>
        <authorList>
            <person name="Stajich J.E."/>
            <person name="Wilke S.K."/>
            <person name="Ahren D."/>
            <person name="Au C.H."/>
            <person name="Birren B.W."/>
            <person name="Borodovsky M."/>
            <person name="Burns C."/>
            <person name="Canback B."/>
            <person name="Casselton L.A."/>
            <person name="Cheng C.K."/>
            <person name="Deng J."/>
            <person name="Dietrich F.S."/>
            <person name="Fargo D.C."/>
            <person name="Farman M.L."/>
            <person name="Gathman A.C."/>
            <person name="Goldberg J."/>
            <person name="Guigo R."/>
            <person name="Hoegger P.J."/>
            <person name="Hooker J.B."/>
            <person name="Huggins A."/>
            <person name="James T.Y."/>
            <person name="Kamada T."/>
            <person name="Kilaru S."/>
            <person name="Kodira C."/>
            <person name="Kues U."/>
            <person name="Kupfer D."/>
            <person name="Kwan H.S."/>
            <person name="Lomsadze A."/>
            <person name="Li W."/>
            <person name="Lilly W.W."/>
            <person name="Ma L.J."/>
            <person name="Mackey A.J."/>
            <person name="Manning G."/>
            <person name="Martin F."/>
            <person name="Muraguchi H."/>
            <person name="Natvig D.O."/>
            <person name="Palmerini H."/>
            <person name="Ramesh M.A."/>
            <person name="Rehmeyer C.J."/>
            <person name="Roe B.A."/>
            <person name="Shenoy N."/>
            <person name="Stanke M."/>
            <person name="Ter-Hovhannisyan V."/>
            <person name="Tunlid A."/>
            <person name="Velagapudi R."/>
            <person name="Vision T.J."/>
            <person name="Zeng Q."/>
            <person name="Zolan M.E."/>
            <person name="Pukkila P.J."/>
        </authorList>
    </citation>
    <scope>NUCLEOTIDE SEQUENCE [LARGE SCALE GENOMIC DNA]</scope>
    <source>
        <strain evidence="8">Okayama-7 / 130 / ATCC MYA-4618 / FGSC 9003</strain>
    </source>
</reference>
<feature type="compositionally biased region" description="Basic and acidic residues" evidence="5">
    <location>
        <begin position="13"/>
        <end position="27"/>
    </location>
</feature>
<keyword evidence="8" id="KW-1185">Reference proteome</keyword>
<evidence type="ECO:0000256" key="5">
    <source>
        <dbReference type="SAM" id="MobiDB-lite"/>
    </source>
</evidence>
<feature type="compositionally biased region" description="Acidic residues" evidence="5">
    <location>
        <begin position="652"/>
        <end position="662"/>
    </location>
</feature>
<dbReference type="GO" id="GO:0003924">
    <property type="term" value="F:GTPase activity"/>
    <property type="evidence" value="ECO:0007669"/>
    <property type="project" value="InterPro"/>
</dbReference>
<dbReference type="InterPro" id="IPR027417">
    <property type="entry name" value="P-loop_NTPase"/>
</dbReference>
<keyword evidence="2" id="KW-0342">GTP-binding</keyword>
<comment type="caution">
    <text evidence="7">The sequence shown here is derived from an EMBL/GenBank/DDBJ whole genome shotgun (WGS) entry which is preliminary data.</text>
</comment>
<dbReference type="SUPFAM" id="SSF52540">
    <property type="entry name" value="P-loop containing nucleoside triphosphate hydrolases"/>
    <property type="match status" value="1"/>
</dbReference>
<protein>
    <recommendedName>
        <fullName evidence="4">Guanine nucleotide-binding protein-like 1</fullName>
    </recommendedName>
</protein>
<feature type="region of interest" description="Disordered" evidence="5">
    <location>
        <begin position="1"/>
        <end position="61"/>
    </location>
</feature>
<feature type="region of interest" description="Disordered" evidence="5">
    <location>
        <begin position="592"/>
        <end position="662"/>
    </location>
</feature>
<comment type="function">
    <text evidence="3">Possible regulatory or functional link with the histocompatibility cluster.</text>
</comment>
<dbReference type="GeneID" id="6005602"/>
<keyword evidence="1" id="KW-0547">Nucleotide-binding</keyword>
<feature type="domain" description="G" evidence="6">
    <location>
        <begin position="379"/>
        <end position="434"/>
    </location>
</feature>
<evidence type="ECO:0000313" key="7">
    <source>
        <dbReference type="EMBL" id="EAU92811.2"/>
    </source>
</evidence>
<dbReference type="HOGENOM" id="CLU_013649_2_0_1"/>
<dbReference type="AlphaFoldDB" id="A8N2P2"/>
<dbReference type="InterPro" id="IPR006073">
    <property type="entry name" value="GTP-bd"/>
</dbReference>
<dbReference type="Proteomes" id="UP000001861">
    <property type="component" value="Unassembled WGS sequence"/>
</dbReference>
<dbReference type="InterPro" id="IPR043358">
    <property type="entry name" value="GNL1-like"/>
</dbReference>
<feature type="compositionally biased region" description="Acidic residues" evidence="5">
    <location>
        <begin position="612"/>
        <end position="632"/>
    </location>
</feature>
<dbReference type="PANTHER" id="PTHR45709:SF3">
    <property type="entry name" value="GUANINE NUCLEOTIDE-BINDING PROTEIN-LIKE 1"/>
    <property type="match status" value="1"/>
</dbReference>
<dbReference type="InParanoid" id="A8N2P2"/>
<dbReference type="eggNOG" id="KOG1424">
    <property type="taxonomic scope" value="Eukaryota"/>
</dbReference>
<dbReference type="Gene3D" id="3.40.50.300">
    <property type="entry name" value="P-loop containing nucleotide triphosphate hydrolases"/>
    <property type="match status" value="1"/>
</dbReference>
<evidence type="ECO:0000313" key="8">
    <source>
        <dbReference type="Proteomes" id="UP000001861"/>
    </source>
</evidence>
<feature type="region of interest" description="Disordered" evidence="5">
    <location>
        <begin position="339"/>
        <end position="372"/>
    </location>
</feature>
<dbReference type="RefSeq" id="XP_001829176.2">
    <property type="nucleotide sequence ID" value="XM_001829124.2"/>
</dbReference>
<dbReference type="OMA" id="CDFPVRP"/>
<proteinExistence type="predicted"/>
<dbReference type="GO" id="GO:0005525">
    <property type="term" value="F:GTP binding"/>
    <property type="evidence" value="ECO:0007669"/>
    <property type="project" value="UniProtKB-KW"/>
</dbReference>